<dbReference type="SUPFAM" id="SSF117143">
    <property type="entry name" value="Flagellar hook protein flgE"/>
    <property type="match status" value="1"/>
</dbReference>
<dbReference type="Gene3D" id="2.60.98.20">
    <property type="entry name" value="Flagellar hook protein FlgE"/>
    <property type="match status" value="1"/>
</dbReference>
<evidence type="ECO:0000259" key="8">
    <source>
        <dbReference type="Pfam" id="PF07559"/>
    </source>
</evidence>
<dbReference type="InterPro" id="IPR011491">
    <property type="entry name" value="FlgE_D2"/>
</dbReference>
<dbReference type="OrthoDB" id="8372879at2"/>
<dbReference type="InterPro" id="IPR053967">
    <property type="entry name" value="LlgE_F_G-like_D1"/>
</dbReference>
<dbReference type="GO" id="GO:0009424">
    <property type="term" value="C:bacterial-type flagellum hook"/>
    <property type="evidence" value="ECO:0007669"/>
    <property type="project" value="TreeGrafter"/>
</dbReference>
<evidence type="ECO:0000313" key="10">
    <source>
        <dbReference type="EMBL" id="OQM77049.1"/>
    </source>
</evidence>
<dbReference type="Pfam" id="PF22692">
    <property type="entry name" value="LlgE_F_G_D1"/>
    <property type="match status" value="1"/>
</dbReference>
<dbReference type="PANTHER" id="PTHR30435">
    <property type="entry name" value="FLAGELLAR PROTEIN"/>
    <property type="match status" value="1"/>
</dbReference>
<dbReference type="InterPro" id="IPR037925">
    <property type="entry name" value="FlgE/F/G-like"/>
</dbReference>
<dbReference type="Proteomes" id="UP000191905">
    <property type="component" value="Unassembled WGS sequence"/>
</dbReference>
<dbReference type="InterPro" id="IPR037058">
    <property type="entry name" value="Falgellar_hook_FlgE_sf"/>
</dbReference>
<feature type="domain" description="Flagellar hook protein FlgE D2" evidence="8">
    <location>
        <begin position="181"/>
        <end position="297"/>
    </location>
</feature>
<evidence type="ECO:0000256" key="4">
    <source>
        <dbReference type="ARBA" id="ARBA00023143"/>
    </source>
</evidence>
<dbReference type="Pfam" id="PF07559">
    <property type="entry name" value="FlgE_D2"/>
    <property type="match status" value="1"/>
</dbReference>
<evidence type="ECO:0000259" key="9">
    <source>
        <dbReference type="Pfam" id="PF22692"/>
    </source>
</evidence>
<feature type="domain" description="Flagellar basal body rod protein N-terminal" evidence="6">
    <location>
        <begin position="7"/>
        <end position="37"/>
    </location>
</feature>
<name>A0A1V8RVK1_9HYPH</name>
<evidence type="ECO:0000256" key="1">
    <source>
        <dbReference type="ARBA" id="ARBA00004117"/>
    </source>
</evidence>
<evidence type="ECO:0000313" key="11">
    <source>
        <dbReference type="Proteomes" id="UP000191905"/>
    </source>
</evidence>
<evidence type="ECO:0000256" key="2">
    <source>
        <dbReference type="ARBA" id="ARBA00009677"/>
    </source>
</evidence>
<reference evidence="10 11" key="1">
    <citation type="journal article" date="2016" name="Int. J. Syst. Evol. Microbiol.">
        <title>Pseudaminobacter manganicus sp. nov., isolated from sludge of a manganese mine.</title>
        <authorList>
            <person name="Li J."/>
            <person name="Huang J."/>
            <person name="Liao S."/>
            <person name="Wang G."/>
        </authorList>
    </citation>
    <scope>NUCLEOTIDE SEQUENCE [LARGE SCALE GENOMIC DNA]</scope>
    <source>
        <strain evidence="10 11">JH-7</strain>
    </source>
</reference>
<evidence type="ECO:0000256" key="3">
    <source>
        <dbReference type="ARBA" id="ARBA00019015"/>
    </source>
</evidence>
<evidence type="ECO:0000259" key="7">
    <source>
        <dbReference type="Pfam" id="PF06429"/>
    </source>
</evidence>
<dbReference type="InterPro" id="IPR010930">
    <property type="entry name" value="Flg_bb/hook_C_dom"/>
</dbReference>
<dbReference type="Pfam" id="PF06429">
    <property type="entry name" value="Flg_bbr_C"/>
    <property type="match status" value="1"/>
</dbReference>
<sequence>MSLYGMMRTGVSGMNAQANRLSATADNIANADTTGYKRASTAFSTLVMPNTGGAYNSGGITTTVRNSISAPGVLQYTTSVSDLAVNGNGFFVVQDPSGSPFLTRAGSFVPDGEGRLINAAGYQLMAYSYENGTPAATVNGFSGLVPVRISDQEMTAVPSTEGYFNGNLPSGAASVAAGDLPSTNSATAQYTNKSSLVAYDNLGNKVLLDVYFTKTSDNSWQVSVFDQSKATPGTSFPYAGGALGSVNLAFDAGTGKLTGAPDSVTFTVPGGASLDLDLSKLSQLGTGFTVTDGAVNGSAPGTIDKVQISGDGVIYAQYKDGSAKALYKIPLADVQSPDQLTVLAGNVYAQGTDSGAIKIGFANEGKAGTIVSGALENSNVDIAEELTDMIAAQRSYTANSKVFQTGSDLMDVLVNLKR</sequence>
<dbReference type="EMBL" id="MDET01000003">
    <property type="protein sequence ID" value="OQM77049.1"/>
    <property type="molecule type" value="Genomic_DNA"/>
</dbReference>
<dbReference type="PROSITE" id="PS00588">
    <property type="entry name" value="FLAGELLA_BB_ROD"/>
    <property type="match status" value="1"/>
</dbReference>
<comment type="similarity">
    <text evidence="2 5">Belongs to the flagella basal body rod proteins family.</text>
</comment>
<evidence type="ECO:0000256" key="5">
    <source>
        <dbReference type="RuleBase" id="RU362116"/>
    </source>
</evidence>
<proteinExistence type="inferred from homology"/>
<keyword evidence="10" id="KW-0966">Cell projection</keyword>
<dbReference type="InterPro" id="IPR001444">
    <property type="entry name" value="Flag_bb_rod_N"/>
</dbReference>
<dbReference type="InterPro" id="IPR020013">
    <property type="entry name" value="Flagellar_FlgE/F/G"/>
</dbReference>
<feature type="domain" description="Flagellar basal-body/hook protein C-terminal" evidence="7">
    <location>
        <begin position="372"/>
        <end position="416"/>
    </location>
</feature>
<comment type="function">
    <text evidence="5">A flexible structure which links the flagellar filament to the drive apparatus in the basal body.</text>
</comment>
<comment type="caution">
    <text evidence="10">The sequence shown here is derived from an EMBL/GenBank/DDBJ whole genome shotgun (WGS) entry which is preliminary data.</text>
</comment>
<comment type="subcellular location">
    <subcellularLocation>
        <location evidence="1 5">Bacterial flagellum basal body</location>
    </subcellularLocation>
</comment>
<keyword evidence="10" id="KW-0282">Flagellum</keyword>
<evidence type="ECO:0000259" key="6">
    <source>
        <dbReference type="Pfam" id="PF00460"/>
    </source>
</evidence>
<dbReference type="GO" id="GO:0071978">
    <property type="term" value="P:bacterial-type flagellum-dependent swarming motility"/>
    <property type="evidence" value="ECO:0007669"/>
    <property type="project" value="TreeGrafter"/>
</dbReference>
<accession>A0A1V8RVK1</accession>
<dbReference type="AlphaFoldDB" id="A0A1V8RVK1"/>
<feature type="domain" description="Flagellar hook protein FlgE/F/G-like D1" evidence="9">
    <location>
        <begin position="84"/>
        <end position="126"/>
    </location>
</feature>
<keyword evidence="11" id="KW-1185">Reference proteome</keyword>
<dbReference type="NCBIfam" id="TIGR03506">
    <property type="entry name" value="FlgEFG_subfam"/>
    <property type="match status" value="1"/>
</dbReference>
<organism evidence="10 11">
    <name type="scientific">Manganibacter manganicus</name>
    <dbReference type="NCBI Taxonomy" id="1873176"/>
    <lineage>
        <taxon>Bacteria</taxon>
        <taxon>Pseudomonadati</taxon>
        <taxon>Pseudomonadota</taxon>
        <taxon>Alphaproteobacteria</taxon>
        <taxon>Hyphomicrobiales</taxon>
        <taxon>Phyllobacteriaceae</taxon>
        <taxon>Manganibacter</taxon>
    </lineage>
</organism>
<dbReference type="InterPro" id="IPR019776">
    <property type="entry name" value="Flagellar_basal_body_rod_CS"/>
</dbReference>
<dbReference type="PANTHER" id="PTHR30435:SF1">
    <property type="entry name" value="FLAGELLAR HOOK PROTEIN FLGE"/>
    <property type="match status" value="1"/>
</dbReference>
<dbReference type="GO" id="GO:0009425">
    <property type="term" value="C:bacterial-type flagellum basal body"/>
    <property type="evidence" value="ECO:0007669"/>
    <property type="project" value="UniProtKB-SubCell"/>
</dbReference>
<protein>
    <recommendedName>
        <fullName evidence="3 5">Flagellar hook protein FlgE</fullName>
    </recommendedName>
</protein>
<dbReference type="GO" id="GO:0005829">
    <property type="term" value="C:cytosol"/>
    <property type="evidence" value="ECO:0007669"/>
    <property type="project" value="TreeGrafter"/>
</dbReference>
<keyword evidence="10" id="KW-0969">Cilium</keyword>
<keyword evidence="4 5" id="KW-0975">Bacterial flagellum</keyword>
<gene>
    <name evidence="10" type="ORF">BFN67_11185</name>
</gene>
<dbReference type="RefSeq" id="WP_080918174.1">
    <property type="nucleotide sequence ID" value="NZ_MDET01000003.1"/>
</dbReference>
<dbReference type="Pfam" id="PF00460">
    <property type="entry name" value="Flg_bb_rod"/>
    <property type="match status" value="1"/>
</dbReference>
<dbReference type="STRING" id="1873176.BFN67_11185"/>